<keyword evidence="8" id="KW-1185">Reference proteome</keyword>
<dbReference type="PANTHER" id="PTHR31920:SF112">
    <property type="entry name" value="TF-B3 DOMAIN-CONTAINING PROTEIN"/>
    <property type="match status" value="1"/>
</dbReference>
<gene>
    <name evidence="7" type="ORF">RJ639_019372</name>
</gene>
<evidence type="ECO:0000259" key="6">
    <source>
        <dbReference type="PROSITE" id="PS50863"/>
    </source>
</evidence>
<evidence type="ECO:0000256" key="1">
    <source>
        <dbReference type="ARBA" id="ARBA00004123"/>
    </source>
</evidence>
<dbReference type="Gene3D" id="2.40.330.10">
    <property type="entry name" value="DNA-binding pseudobarrel domain"/>
    <property type="match status" value="1"/>
</dbReference>
<evidence type="ECO:0000256" key="4">
    <source>
        <dbReference type="ARBA" id="ARBA00023163"/>
    </source>
</evidence>
<organism evidence="7 8">
    <name type="scientific">Escallonia herrerae</name>
    <dbReference type="NCBI Taxonomy" id="1293975"/>
    <lineage>
        <taxon>Eukaryota</taxon>
        <taxon>Viridiplantae</taxon>
        <taxon>Streptophyta</taxon>
        <taxon>Embryophyta</taxon>
        <taxon>Tracheophyta</taxon>
        <taxon>Spermatophyta</taxon>
        <taxon>Magnoliopsida</taxon>
        <taxon>eudicotyledons</taxon>
        <taxon>Gunneridae</taxon>
        <taxon>Pentapetalae</taxon>
        <taxon>asterids</taxon>
        <taxon>campanulids</taxon>
        <taxon>Escalloniales</taxon>
        <taxon>Escalloniaceae</taxon>
        <taxon>Escallonia</taxon>
    </lineage>
</organism>
<reference evidence="7" key="1">
    <citation type="submission" date="2022-12" db="EMBL/GenBank/DDBJ databases">
        <title>Draft genome assemblies for two species of Escallonia (Escalloniales).</title>
        <authorList>
            <person name="Chanderbali A."/>
            <person name="Dervinis C."/>
            <person name="Anghel I."/>
            <person name="Soltis D."/>
            <person name="Soltis P."/>
            <person name="Zapata F."/>
        </authorList>
    </citation>
    <scope>NUCLEOTIDE SEQUENCE</scope>
    <source>
        <strain evidence="7">UCBG64.0493</strain>
        <tissue evidence="7">Leaf</tissue>
    </source>
</reference>
<dbReference type="Pfam" id="PF02362">
    <property type="entry name" value="B3"/>
    <property type="match status" value="1"/>
</dbReference>
<name>A0AA89AIG8_9ASTE</name>
<dbReference type="GO" id="GO:0005634">
    <property type="term" value="C:nucleus"/>
    <property type="evidence" value="ECO:0007669"/>
    <property type="project" value="UniProtKB-SubCell"/>
</dbReference>
<keyword evidence="4" id="KW-0804">Transcription</keyword>
<proteinExistence type="predicted"/>
<accession>A0AA89AIG8</accession>
<protein>
    <recommendedName>
        <fullName evidence="6">TF-B3 domain-containing protein</fullName>
    </recommendedName>
</protein>
<keyword evidence="3" id="KW-0238">DNA-binding</keyword>
<dbReference type="InterPro" id="IPR003340">
    <property type="entry name" value="B3_DNA-bd"/>
</dbReference>
<keyword evidence="2" id="KW-0805">Transcription regulation</keyword>
<dbReference type="SUPFAM" id="SSF101936">
    <property type="entry name" value="DNA-binding pseudobarrel domain"/>
    <property type="match status" value="1"/>
</dbReference>
<dbReference type="CDD" id="cd10017">
    <property type="entry name" value="B3_DNA"/>
    <property type="match status" value="1"/>
</dbReference>
<evidence type="ECO:0000313" key="7">
    <source>
        <dbReference type="EMBL" id="KAK3002806.1"/>
    </source>
</evidence>
<dbReference type="PROSITE" id="PS50863">
    <property type="entry name" value="B3"/>
    <property type="match status" value="1"/>
</dbReference>
<dbReference type="EMBL" id="JAVXUP010002530">
    <property type="protein sequence ID" value="KAK3002806.1"/>
    <property type="molecule type" value="Genomic_DNA"/>
</dbReference>
<dbReference type="GO" id="GO:0003677">
    <property type="term" value="F:DNA binding"/>
    <property type="evidence" value="ECO:0007669"/>
    <property type="project" value="UniProtKB-KW"/>
</dbReference>
<comment type="subcellular location">
    <subcellularLocation>
        <location evidence="1">Nucleus</location>
    </subcellularLocation>
</comment>
<dbReference type="AlphaFoldDB" id="A0AA89AIG8"/>
<evidence type="ECO:0000313" key="8">
    <source>
        <dbReference type="Proteomes" id="UP001188597"/>
    </source>
</evidence>
<dbReference type="InterPro" id="IPR050655">
    <property type="entry name" value="Plant_B3_domain"/>
</dbReference>
<dbReference type="Proteomes" id="UP001188597">
    <property type="component" value="Unassembled WGS sequence"/>
</dbReference>
<evidence type="ECO:0000256" key="5">
    <source>
        <dbReference type="ARBA" id="ARBA00023242"/>
    </source>
</evidence>
<comment type="caution">
    <text evidence="7">The sequence shown here is derived from an EMBL/GenBank/DDBJ whole genome shotgun (WGS) entry which is preliminary data.</text>
</comment>
<keyword evidence="5" id="KW-0539">Nucleus</keyword>
<sequence length="303" mass="33971">MAKRRGCPKVFDQGPQFFEIYLPEYSSRQLIITLLDYPVIKCIPPAFIKHFNGQIPDKFILKDRGGKSWNVDMQKANNGLFIRNGWRAFISGNSVKAGDFLVFRYNGSSSFTVKIFGKNGCKKEEAPAFEKTDVHVKIEPDSDGEVEQTARQRSCTGKYSKVALKNPQKLRGTVEISQVISPRRALGIGGKEKAFGASEFPSVRNPCFTAKISASRLYTLFNEPNLVALALVGTTSKCVYIFGSLYIRSVWTTAAVCPDAYFTIVMPTYTIPSQEEVSARFYGHIDEYVLCPWPKLWGLQNLS</sequence>
<dbReference type="InterPro" id="IPR015300">
    <property type="entry name" value="DNA-bd_pseudobarrel_sf"/>
</dbReference>
<evidence type="ECO:0000256" key="3">
    <source>
        <dbReference type="ARBA" id="ARBA00023125"/>
    </source>
</evidence>
<feature type="domain" description="TF-B3" evidence="6">
    <location>
        <begin position="43"/>
        <end position="119"/>
    </location>
</feature>
<evidence type="ECO:0000256" key="2">
    <source>
        <dbReference type="ARBA" id="ARBA00023015"/>
    </source>
</evidence>
<dbReference type="PANTHER" id="PTHR31920">
    <property type="entry name" value="B3 DOMAIN-CONTAINING"/>
    <property type="match status" value="1"/>
</dbReference>
<dbReference type="SMART" id="SM01019">
    <property type="entry name" value="B3"/>
    <property type="match status" value="1"/>
</dbReference>